<accession>A0AAE0G598</accession>
<reference evidence="1 2" key="1">
    <citation type="journal article" date="2015" name="Genome Biol. Evol.">
        <title>Comparative Genomics of a Bacterivorous Green Alga Reveals Evolutionary Causalities and Consequences of Phago-Mixotrophic Mode of Nutrition.</title>
        <authorList>
            <person name="Burns J.A."/>
            <person name="Paasch A."/>
            <person name="Narechania A."/>
            <person name="Kim E."/>
        </authorList>
    </citation>
    <scope>NUCLEOTIDE SEQUENCE [LARGE SCALE GENOMIC DNA]</scope>
    <source>
        <strain evidence="1 2">PLY_AMNH</strain>
    </source>
</reference>
<comment type="caution">
    <text evidence="1">The sequence shown here is derived from an EMBL/GenBank/DDBJ whole genome shotgun (WGS) entry which is preliminary data.</text>
</comment>
<proteinExistence type="predicted"/>
<dbReference type="EMBL" id="LGRX02009327">
    <property type="protein sequence ID" value="KAK3271844.1"/>
    <property type="molecule type" value="Genomic_DNA"/>
</dbReference>
<keyword evidence="2" id="KW-1185">Reference proteome</keyword>
<dbReference type="AlphaFoldDB" id="A0AAE0G598"/>
<sequence length="69" mass="7709">MRRFNRECLRTGFNAMAAALGNGKGLVNTHQGRLLELQKAKNGQKILKELELRSGNVNKRIRCGVSLKT</sequence>
<evidence type="ECO:0000313" key="2">
    <source>
        <dbReference type="Proteomes" id="UP001190700"/>
    </source>
</evidence>
<organism evidence="1 2">
    <name type="scientific">Cymbomonas tetramitiformis</name>
    <dbReference type="NCBI Taxonomy" id="36881"/>
    <lineage>
        <taxon>Eukaryota</taxon>
        <taxon>Viridiplantae</taxon>
        <taxon>Chlorophyta</taxon>
        <taxon>Pyramimonadophyceae</taxon>
        <taxon>Pyramimonadales</taxon>
        <taxon>Pyramimonadaceae</taxon>
        <taxon>Cymbomonas</taxon>
    </lineage>
</organism>
<gene>
    <name evidence="1" type="ORF">CYMTET_19829</name>
</gene>
<protein>
    <submittedName>
        <fullName evidence="1">Uncharacterized protein</fullName>
    </submittedName>
</protein>
<dbReference type="Proteomes" id="UP001190700">
    <property type="component" value="Unassembled WGS sequence"/>
</dbReference>
<evidence type="ECO:0000313" key="1">
    <source>
        <dbReference type="EMBL" id="KAK3271844.1"/>
    </source>
</evidence>
<name>A0AAE0G598_9CHLO</name>